<feature type="domain" description="Tyr recombinase" evidence="6">
    <location>
        <begin position="180"/>
        <end position="374"/>
    </location>
</feature>
<dbReference type="InterPro" id="IPR002104">
    <property type="entry name" value="Integrase_catalytic"/>
</dbReference>
<dbReference type="InterPro" id="IPR011010">
    <property type="entry name" value="DNA_brk_join_enz"/>
</dbReference>
<dbReference type="AlphaFoldDB" id="A0A7W9HFC9"/>
<evidence type="ECO:0000256" key="3">
    <source>
        <dbReference type="ARBA" id="ARBA00023125"/>
    </source>
</evidence>
<dbReference type="InterPro" id="IPR010998">
    <property type="entry name" value="Integrase_recombinase_N"/>
</dbReference>
<reference evidence="8 9" key="1">
    <citation type="submission" date="2020-08" db="EMBL/GenBank/DDBJ databases">
        <title>Sequencing the genomes of 1000 actinobacteria strains.</title>
        <authorList>
            <person name="Klenk H.-P."/>
        </authorList>
    </citation>
    <scope>NUCLEOTIDE SEQUENCE [LARGE SCALE GENOMIC DNA]</scope>
    <source>
        <strain evidence="8 9">DSM 45486</strain>
    </source>
</reference>
<keyword evidence="2" id="KW-0229">DNA integration</keyword>
<comment type="similarity">
    <text evidence="1">Belongs to the 'phage' integrase family.</text>
</comment>
<dbReference type="PROSITE" id="PS51898">
    <property type="entry name" value="TYR_RECOMBINASE"/>
    <property type="match status" value="1"/>
</dbReference>
<dbReference type="InterPro" id="IPR013762">
    <property type="entry name" value="Integrase-like_cat_sf"/>
</dbReference>
<organism evidence="8 9">
    <name type="scientific">Saccharothrix ecbatanensis</name>
    <dbReference type="NCBI Taxonomy" id="1105145"/>
    <lineage>
        <taxon>Bacteria</taxon>
        <taxon>Bacillati</taxon>
        <taxon>Actinomycetota</taxon>
        <taxon>Actinomycetes</taxon>
        <taxon>Pseudonocardiales</taxon>
        <taxon>Pseudonocardiaceae</taxon>
        <taxon>Saccharothrix</taxon>
    </lineage>
</organism>
<name>A0A7W9HFC9_9PSEU</name>
<dbReference type="PROSITE" id="PS51900">
    <property type="entry name" value="CB"/>
    <property type="match status" value="1"/>
</dbReference>
<dbReference type="InterPro" id="IPR050808">
    <property type="entry name" value="Phage_Integrase"/>
</dbReference>
<evidence type="ECO:0000256" key="5">
    <source>
        <dbReference type="PROSITE-ProRule" id="PRU01248"/>
    </source>
</evidence>
<dbReference type="Gene3D" id="1.10.150.130">
    <property type="match status" value="1"/>
</dbReference>
<comment type="caution">
    <text evidence="8">The sequence shown here is derived from an EMBL/GenBank/DDBJ whole genome shotgun (WGS) entry which is preliminary data.</text>
</comment>
<dbReference type="PANTHER" id="PTHR30629:SF2">
    <property type="entry name" value="PROPHAGE INTEGRASE INTS-RELATED"/>
    <property type="match status" value="1"/>
</dbReference>
<dbReference type="RefSeq" id="WP_221483340.1">
    <property type="nucleotide sequence ID" value="NZ_JACHMO010000001.1"/>
</dbReference>
<evidence type="ECO:0000313" key="9">
    <source>
        <dbReference type="Proteomes" id="UP000552097"/>
    </source>
</evidence>
<sequence length="426" mass="47321">MERPYLLRLFGRGVVVDEGVVGMAWVEKHGSGFRVRFRLPDGTLGSETGFTDRSVAVDRARDIESDQRRGTFVDPSVGGMPLGEWVPVWADAHDVSATTWAKYDSHLRNHVLPRFGDVPLKEISRIAVKGWVKTLRRSLAERTVGDVVTLLSMLLGEAVDEGLIGANPCRRLRVNTGDHDERPHASPWQVRVMARRCSPADAVLVVTAAYTGLRWGELAGLRWGRVDLARGVITIDPDKGALHEVGGRVELGPPKSKAGVRRVHLPPFLVDLLTGHRADQVHEHVFTGSDGGLLRRSNFRRRVWLPLVNGDPTRGWAPVHPGLHFHDLRHTHKTWLIEDAVPEILQCKRLGHRMAGVRGTYSHVTQVMVDAMLDGMQRRWKRSMAAPTGPNGVTTYGVDDHTKIVCSQFAPTTAEQPASEDHRRAV</sequence>
<keyword evidence="9" id="KW-1185">Reference proteome</keyword>
<evidence type="ECO:0000259" key="6">
    <source>
        <dbReference type="PROSITE" id="PS51898"/>
    </source>
</evidence>
<dbReference type="EMBL" id="JACHMO010000001">
    <property type="protein sequence ID" value="MBB5801215.1"/>
    <property type="molecule type" value="Genomic_DNA"/>
</dbReference>
<dbReference type="Pfam" id="PF00589">
    <property type="entry name" value="Phage_integrase"/>
    <property type="match status" value="1"/>
</dbReference>
<gene>
    <name evidence="8" type="ORF">F4560_000983</name>
</gene>
<dbReference type="PANTHER" id="PTHR30629">
    <property type="entry name" value="PROPHAGE INTEGRASE"/>
    <property type="match status" value="1"/>
</dbReference>
<feature type="domain" description="Core-binding (CB)" evidence="7">
    <location>
        <begin position="80"/>
        <end position="159"/>
    </location>
</feature>
<dbReference type="Gene3D" id="1.10.443.10">
    <property type="entry name" value="Intergrase catalytic core"/>
    <property type="match status" value="1"/>
</dbReference>
<evidence type="ECO:0000313" key="8">
    <source>
        <dbReference type="EMBL" id="MBB5801215.1"/>
    </source>
</evidence>
<dbReference type="Pfam" id="PF14659">
    <property type="entry name" value="Phage_int_SAM_3"/>
    <property type="match status" value="1"/>
</dbReference>
<dbReference type="InterPro" id="IPR044068">
    <property type="entry name" value="CB"/>
</dbReference>
<dbReference type="CDD" id="cd01189">
    <property type="entry name" value="INT_ICEBs1_C_like"/>
    <property type="match status" value="1"/>
</dbReference>
<accession>A0A7W9HFC9</accession>
<dbReference type="InterPro" id="IPR004107">
    <property type="entry name" value="Integrase_SAM-like_N"/>
</dbReference>
<dbReference type="GO" id="GO:0003677">
    <property type="term" value="F:DNA binding"/>
    <property type="evidence" value="ECO:0007669"/>
    <property type="project" value="UniProtKB-UniRule"/>
</dbReference>
<evidence type="ECO:0000256" key="4">
    <source>
        <dbReference type="ARBA" id="ARBA00023172"/>
    </source>
</evidence>
<dbReference type="GO" id="GO:0006310">
    <property type="term" value="P:DNA recombination"/>
    <property type="evidence" value="ECO:0007669"/>
    <property type="project" value="UniProtKB-KW"/>
</dbReference>
<evidence type="ECO:0000259" key="7">
    <source>
        <dbReference type="PROSITE" id="PS51900"/>
    </source>
</evidence>
<evidence type="ECO:0000256" key="1">
    <source>
        <dbReference type="ARBA" id="ARBA00008857"/>
    </source>
</evidence>
<keyword evidence="3 5" id="KW-0238">DNA-binding</keyword>
<evidence type="ECO:0000256" key="2">
    <source>
        <dbReference type="ARBA" id="ARBA00022908"/>
    </source>
</evidence>
<keyword evidence="4" id="KW-0233">DNA recombination</keyword>
<proteinExistence type="inferred from homology"/>
<dbReference type="Proteomes" id="UP000552097">
    <property type="component" value="Unassembled WGS sequence"/>
</dbReference>
<dbReference type="SUPFAM" id="SSF56349">
    <property type="entry name" value="DNA breaking-rejoining enzymes"/>
    <property type="match status" value="1"/>
</dbReference>
<dbReference type="GO" id="GO:0015074">
    <property type="term" value="P:DNA integration"/>
    <property type="evidence" value="ECO:0007669"/>
    <property type="project" value="UniProtKB-KW"/>
</dbReference>
<protein>
    <submittedName>
        <fullName evidence="8">Integrase</fullName>
    </submittedName>
</protein>